<keyword evidence="1" id="KW-0812">Transmembrane</keyword>
<gene>
    <name evidence="2" type="ORF">K5I21_05080</name>
    <name evidence="3" type="ORF">K5I21_25370</name>
</gene>
<comment type="caution">
    <text evidence="3">The sequence shown here is derived from an EMBL/GenBank/DDBJ whole genome shotgun (WGS) entry which is preliminary data.</text>
</comment>
<organism evidence="3 4">
    <name type="scientific">Clostridium symbiosum</name>
    <name type="common">Bacteroides symbiosus</name>
    <dbReference type="NCBI Taxonomy" id="1512"/>
    <lineage>
        <taxon>Bacteria</taxon>
        <taxon>Bacillati</taxon>
        <taxon>Bacillota</taxon>
        <taxon>Clostridia</taxon>
        <taxon>Lachnospirales</taxon>
        <taxon>Lachnospiraceae</taxon>
        <taxon>Otoolea</taxon>
    </lineage>
</organism>
<dbReference type="AlphaFoldDB" id="A0AAW5FBE6"/>
<reference evidence="3" key="1">
    <citation type="journal article" date="2022" name="Cell Host Microbe">
        <title>Colonization of the live biotherapeutic product VE303 and modulation of the microbiota and metabolites in healthy volunteers.</title>
        <authorList>
            <person name="Dsouza M."/>
            <person name="Menon R."/>
            <person name="Crossette E."/>
            <person name="Bhattarai S.K."/>
            <person name="Schneider J."/>
            <person name="Kim Y.G."/>
            <person name="Reddy S."/>
            <person name="Caballero S."/>
            <person name="Felix C."/>
            <person name="Cornacchione L."/>
            <person name="Hendrickson J."/>
            <person name="Watson A.R."/>
            <person name="Minot S.S."/>
            <person name="Greenfield N."/>
            <person name="Schopf L."/>
            <person name="Szabady R."/>
            <person name="Patarroyo J."/>
            <person name="Smith W."/>
            <person name="Harrison P."/>
            <person name="Kuijper E.J."/>
            <person name="Kelly C.P."/>
            <person name="Olle B."/>
            <person name="Bobilev D."/>
            <person name="Silber J.L."/>
            <person name="Bucci V."/>
            <person name="Roberts B."/>
            <person name="Faith J."/>
            <person name="Norman J.M."/>
        </authorList>
    </citation>
    <scope>NUCLEOTIDE SEQUENCE</scope>
    <source>
        <strain evidence="3">VE303-04</strain>
    </source>
</reference>
<dbReference type="RefSeq" id="WP_202185815.1">
    <property type="nucleotide sequence ID" value="NZ_JADMRR010000148.1"/>
</dbReference>
<dbReference type="EMBL" id="JAINVB010000002">
    <property type="protein sequence ID" value="MCK0089140.1"/>
    <property type="molecule type" value="Genomic_DNA"/>
</dbReference>
<evidence type="ECO:0000313" key="2">
    <source>
        <dbReference type="EMBL" id="MCK0085252.1"/>
    </source>
</evidence>
<feature type="transmembrane region" description="Helical" evidence="1">
    <location>
        <begin position="12"/>
        <end position="34"/>
    </location>
</feature>
<protein>
    <submittedName>
        <fullName evidence="3">Uncharacterized protein</fullName>
    </submittedName>
</protein>
<keyword evidence="1" id="KW-1133">Transmembrane helix</keyword>
<evidence type="ECO:0000256" key="1">
    <source>
        <dbReference type="SAM" id="Phobius"/>
    </source>
</evidence>
<accession>A0AAW5FBE6</accession>
<evidence type="ECO:0000313" key="4">
    <source>
        <dbReference type="Proteomes" id="UP001203136"/>
    </source>
</evidence>
<sequence>MKKLKNRIKNNIMYYWSVIGLAVTGSVCRIIHYVKTGRLPHKKTKYSQEEIRKELRKIAEEVEKEKEAPAEGPGPEE</sequence>
<dbReference type="Proteomes" id="UP001203136">
    <property type="component" value="Unassembled WGS sequence"/>
</dbReference>
<dbReference type="EMBL" id="JAINVB010000001">
    <property type="protein sequence ID" value="MCK0085252.1"/>
    <property type="molecule type" value="Genomic_DNA"/>
</dbReference>
<keyword evidence="1" id="KW-0472">Membrane</keyword>
<name>A0AAW5FBE6_CLOSY</name>
<proteinExistence type="predicted"/>
<evidence type="ECO:0000313" key="3">
    <source>
        <dbReference type="EMBL" id="MCK0089140.1"/>
    </source>
</evidence>